<feature type="region of interest" description="Disordered" evidence="1">
    <location>
        <begin position="981"/>
        <end position="1001"/>
    </location>
</feature>
<organism evidence="3 4">
    <name type="scientific">Ceratocystis fimbriata CBS 114723</name>
    <dbReference type="NCBI Taxonomy" id="1035309"/>
    <lineage>
        <taxon>Eukaryota</taxon>
        <taxon>Fungi</taxon>
        <taxon>Dikarya</taxon>
        <taxon>Ascomycota</taxon>
        <taxon>Pezizomycotina</taxon>
        <taxon>Sordariomycetes</taxon>
        <taxon>Hypocreomycetidae</taxon>
        <taxon>Microascales</taxon>
        <taxon>Ceratocystidaceae</taxon>
        <taxon>Ceratocystis</taxon>
    </lineage>
</organism>
<feature type="transmembrane region" description="Helical" evidence="2">
    <location>
        <begin position="708"/>
        <end position="724"/>
    </location>
</feature>
<gene>
    <name evidence="3" type="ORF">CFIMG_002813RAa</name>
</gene>
<feature type="region of interest" description="Disordered" evidence="1">
    <location>
        <begin position="754"/>
        <end position="806"/>
    </location>
</feature>
<feature type="transmembrane region" description="Helical" evidence="2">
    <location>
        <begin position="912"/>
        <end position="934"/>
    </location>
</feature>
<keyword evidence="2" id="KW-0472">Membrane</keyword>
<keyword evidence="2" id="KW-0812">Transmembrane</keyword>
<feature type="transmembrane region" description="Helical" evidence="2">
    <location>
        <begin position="813"/>
        <end position="837"/>
    </location>
</feature>
<sequence>MASNKPWDTGSSFSDEYGHGPDHDHEHGYGQSHGRISPEDGTAAGRNLAGRDQASASITSLADFDPFMMSMGVDISDVHDVNDIGDAASSHPPVSGSSTTTATTSPPPGLPVPEPLGPYWATRNHQPSSHSLRSMPSGISVLTPSERMTSYRDSQISIDTSDNLPYDSVVAPETPHSSGLLWNGPDLGSSSWDYQPVWDTPTRRGSIGEDSSNSIYTAPKPDYQPIYPPKLPPRRSQSKLWKVSRSFSLRPKNQTIPEEDDFGDMAPMLGRTPAPGGVATDYEHSQHNLYNPYNTSTELRDLHNATDEPRQFTSVPIAAISTKLLHELQQQELNGMLTGGIGAGHEQPVTQLRSSDLGIYLQSPTRDSTTGNYETASSHYHEASHDSTHYSASGGLLRSLSQRIGRNGTVRNARMLSQEHTIWDFGQAEANRLGKPVEVLITEPFPSAKSPVTKVNVDISAITGPGSDTLDRSLMSQSTKRMTSSTLELLSTRSASTKIIYYPQPNWKPFTMGRKYISFLIVLTLGLTIGVEVTYKVNHDSDVARFTTPDKLPSGTYFVVKFLPIIVSVIYGVLWQLIDYDVKRLEPFHQLSLEGGALASRSLNIDYITDTNILMPIQAAKFGHYAVTFSSIAAMLSVSAVPTLAAASLYLYPSRAVRIKEPDATKSIRISPIYTHLLSATLLLCASCAVCLLIILNRRKSGLSTNPRGIAGIAAMAVVSHILMDFKNMDLASHADLHKRLKYQRYVLQNDALAPHPNNPPLGTGPAKKGSGSGAGKNNQEKEDDDSDYDAEADIETPDKHTTNAITENPHPLILRAAGCIPFIISILLFAGLIPGLLFSRMNVIMDQVPWLITLLAVIIKLGWNWLDKVVRLIEPYYILSKRRASPLTLTLDYTAMPFGYMPYRALRNGHWLVFMVGFGSVIVEMLTVLLTSLSHVEGQDLLTGQRNSSSQASSQSDDTTQRLGLVLALVVRKVVKGSSGLRQDKDDDDDDVEEGSPFLQSLNSGQETRMSFFVSFGCALFILVYLATVATIVYARRRRPFMPRQPNTIASTLSYIHQSKMLYDFVGTAYMTTGEREKQLVNLKKTYGLGTFKGRDGQSHVGVDEEPLIANYKHGLSEVGQWNEPWNTMWDQY</sequence>
<dbReference type="OrthoDB" id="3248909at2759"/>
<protein>
    <submittedName>
        <fullName evidence="3">Uncharacterized protein</fullName>
    </submittedName>
</protein>
<feature type="transmembrane region" description="Helical" evidence="2">
    <location>
        <begin position="1013"/>
        <end position="1036"/>
    </location>
</feature>
<keyword evidence="4" id="KW-1185">Reference proteome</keyword>
<dbReference type="EMBL" id="APWK03000034">
    <property type="protein sequence ID" value="PHH53967.1"/>
    <property type="molecule type" value="Genomic_DNA"/>
</dbReference>
<feature type="region of interest" description="Disordered" evidence="1">
    <location>
        <begin position="83"/>
        <end position="140"/>
    </location>
</feature>
<comment type="caution">
    <text evidence="3">The sequence shown here is derived from an EMBL/GenBank/DDBJ whole genome shotgun (WGS) entry which is preliminary data.</text>
</comment>
<reference evidence="3 4" key="1">
    <citation type="journal article" date="2013" name="Fungal Biol.">
        <title>Analysis of microsatellite markers in the genome of the plant pathogen Ceratocystis fimbriata.</title>
        <authorList>
            <person name="Simpson M.C."/>
            <person name="Wilken P.M."/>
            <person name="Coetzee M.P."/>
            <person name="Wingfield M.J."/>
            <person name="Wingfield B.D."/>
        </authorList>
    </citation>
    <scope>NUCLEOTIDE SEQUENCE [LARGE SCALE GENOMIC DNA]</scope>
    <source>
        <strain evidence="3 4">CBS 114723</strain>
    </source>
</reference>
<feature type="compositionally biased region" description="Basic and acidic residues" evidence="1">
    <location>
        <begin position="16"/>
        <end position="28"/>
    </location>
</feature>
<feature type="transmembrane region" description="Helical" evidence="2">
    <location>
        <begin position="625"/>
        <end position="652"/>
    </location>
</feature>
<evidence type="ECO:0000313" key="4">
    <source>
        <dbReference type="Proteomes" id="UP000222788"/>
    </source>
</evidence>
<feature type="region of interest" description="Disordered" evidence="1">
    <location>
        <begin position="1"/>
        <end position="48"/>
    </location>
</feature>
<feature type="transmembrane region" description="Helical" evidence="2">
    <location>
        <begin position="849"/>
        <end position="867"/>
    </location>
</feature>
<dbReference type="PANTHER" id="PTHR37544">
    <property type="entry name" value="SPRAY-RELATED"/>
    <property type="match status" value="1"/>
</dbReference>
<feature type="region of interest" description="Disordered" evidence="1">
    <location>
        <begin position="200"/>
        <end position="238"/>
    </location>
</feature>
<proteinExistence type="predicted"/>
<feature type="transmembrane region" description="Helical" evidence="2">
    <location>
        <begin position="556"/>
        <end position="578"/>
    </location>
</feature>
<reference evidence="3 4" key="2">
    <citation type="journal article" date="2013" name="IMA Fungus">
        <title>IMA Genome-F 1: Ceratocystis fimbriata: Draft nuclear genome sequence for the plant pathogen, Ceratocystis fimbriata.</title>
        <authorList>
            <person name="Wilken P.M."/>
            <person name="Steenkamp E.T."/>
            <person name="Wingfield M.J."/>
            <person name="de Beer Z.W."/>
            <person name="Wingfield B.D."/>
        </authorList>
    </citation>
    <scope>NUCLEOTIDE SEQUENCE [LARGE SCALE GENOMIC DNA]</scope>
    <source>
        <strain evidence="3 4">CBS 114723</strain>
    </source>
</reference>
<evidence type="ECO:0000256" key="1">
    <source>
        <dbReference type="SAM" id="MobiDB-lite"/>
    </source>
</evidence>
<evidence type="ECO:0000256" key="2">
    <source>
        <dbReference type="SAM" id="Phobius"/>
    </source>
</evidence>
<dbReference type="PANTHER" id="PTHR37544:SF3">
    <property type="entry name" value="SPRAY"/>
    <property type="match status" value="1"/>
</dbReference>
<dbReference type="STRING" id="1035309.A0A2C5X7Q1"/>
<feature type="compositionally biased region" description="Polar residues" evidence="1">
    <location>
        <begin position="123"/>
        <end position="134"/>
    </location>
</feature>
<feature type="compositionally biased region" description="Acidic residues" evidence="1">
    <location>
        <begin position="782"/>
        <end position="796"/>
    </location>
</feature>
<dbReference type="Proteomes" id="UP000222788">
    <property type="component" value="Unassembled WGS sequence"/>
</dbReference>
<name>A0A2C5X7Q1_9PEZI</name>
<evidence type="ECO:0000313" key="3">
    <source>
        <dbReference type="EMBL" id="PHH53967.1"/>
    </source>
</evidence>
<keyword evidence="2" id="KW-1133">Transmembrane helix</keyword>
<feature type="compositionally biased region" description="Low complexity" evidence="1">
    <location>
        <begin position="92"/>
        <end position="104"/>
    </location>
</feature>
<feature type="transmembrane region" description="Helical" evidence="2">
    <location>
        <begin position="673"/>
        <end position="696"/>
    </location>
</feature>
<accession>A0A2C5X7Q1</accession>
<dbReference type="AlphaFoldDB" id="A0A2C5X7Q1"/>
<feature type="transmembrane region" description="Helical" evidence="2">
    <location>
        <begin position="516"/>
        <end position="535"/>
    </location>
</feature>
<dbReference type="Pfam" id="PF11915">
    <property type="entry name" value="DUF3433"/>
    <property type="match status" value="2"/>
</dbReference>
<feature type="compositionally biased region" description="Pro residues" evidence="1">
    <location>
        <begin position="105"/>
        <end position="116"/>
    </location>
</feature>
<dbReference type="InterPro" id="IPR021840">
    <property type="entry name" value="DUF3433"/>
</dbReference>